<dbReference type="PANTHER" id="PTHR36503:SF1">
    <property type="entry name" value="BLR2520 PROTEIN"/>
    <property type="match status" value="1"/>
</dbReference>
<sequence length="123" mass="13682">MNLGAFSVSLSVKNIEESKLFYQKIGFEVVGGDQTQHWLILKNGDHTIGLFQGMFEGNIMTFNPGWDKNCNPLESFTDVRVLLKEFEQQGLNIAHKTINGETGPASFALKDPDGNSILIDQHV</sequence>
<dbReference type="InterPro" id="IPR004360">
    <property type="entry name" value="Glyas_Fos-R_dOase_dom"/>
</dbReference>
<name>A0ABU3A5M6_9GAMM</name>
<proteinExistence type="predicted"/>
<evidence type="ECO:0000313" key="2">
    <source>
        <dbReference type="EMBL" id="MDT0605264.1"/>
    </source>
</evidence>
<evidence type="ECO:0000259" key="1">
    <source>
        <dbReference type="Pfam" id="PF00903"/>
    </source>
</evidence>
<dbReference type="RefSeq" id="WP_311584762.1">
    <property type="nucleotide sequence ID" value="NZ_JAVRIF010000013.1"/>
</dbReference>
<evidence type="ECO:0000313" key="3">
    <source>
        <dbReference type="Proteomes" id="UP001266357"/>
    </source>
</evidence>
<organism evidence="2 3">
    <name type="scientific">Thalassotalea castellviae</name>
    <dbReference type="NCBI Taxonomy" id="3075612"/>
    <lineage>
        <taxon>Bacteria</taxon>
        <taxon>Pseudomonadati</taxon>
        <taxon>Pseudomonadota</taxon>
        <taxon>Gammaproteobacteria</taxon>
        <taxon>Alteromonadales</taxon>
        <taxon>Colwelliaceae</taxon>
        <taxon>Thalassotalea</taxon>
    </lineage>
</organism>
<keyword evidence="3" id="KW-1185">Reference proteome</keyword>
<dbReference type="Proteomes" id="UP001266357">
    <property type="component" value="Unassembled WGS sequence"/>
</dbReference>
<protein>
    <submittedName>
        <fullName evidence="2">VOC family protein</fullName>
    </submittedName>
</protein>
<feature type="domain" description="Glyoxalase/fosfomycin resistance/dioxygenase" evidence="1">
    <location>
        <begin position="8"/>
        <end position="117"/>
    </location>
</feature>
<dbReference type="InterPro" id="IPR029068">
    <property type="entry name" value="Glyas_Bleomycin-R_OHBP_Dase"/>
</dbReference>
<reference evidence="2 3" key="1">
    <citation type="submission" date="2023-09" db="EMBL/GenBank/DDBJ databases">
        <authorList>
            <person name="Rey-Velasco X."/>
        </authorList>
    </citation>
    <scope>NUCLEOTIDE SEQUENCE [LARGE SCALE GENOMIC DNA]</scope>
    <source>
        <strain evidence="2 3">W431</strain>
    </source>
</reference>
<comment type="caution">
    <text evidence="2">The sequence shown here is derived from an EMBL/GenBank/DDBJ whole genome shotgun (WGS) entry which is preliminary data.</text>
</comment>
<gene>
    <name evidence="2" type="ORF">RM573_16810</name>
</gene>
<dbReference type="PANTHER" id="PTHR36503">
    <property type="entry name" value="BLR2520 PROTEIN"/>
    <property type="match status" value="1"/>
</dbReference>
<accession>A0ABU3A5M6</accession>
<dbReference type="EMBL" id="JAVRIF010000013">
    <property type="protein sequence ID" value="MDT0605264.1"/>
    <property type="molecule type" value="Genomic_DNA"/>
</dbReference>
<dbReference type="Gene3D" id="3.10.180.10">
    <property type="entry name" value="2,3-Dihydroxybiphenyl 1,2-Dioxygenase, domain 1"/>
    <property type="match status" value="1"/>
</dbReference>
<dbReference type="Pfam" id="PF00903">
    <property type="entry name" value="Glyoxalase"/>
    <property type="match status" value="1"/>
</dbReference>
<dbReference type="SUPFAM" id="SSF54593">
    <property type="entry name" value="Glyoxalase/Bleomycin resistance protein/Dihydroxybiphenyl dioxygenase"/>
    <property type="match status" value="1"/>
</dbReference>